<accession>A0ABP7A285</accession>
<dbReference type="SUPFAM" id="SSF47413">
    <property type="entry name" value="lambda repressor-like DNA-binding domains"/>
    <property type="match status" value="1"/>
</dbReference>
<keyword evidence="3" id="KW-1185">Reference proteome</keyword>
<dbReference type="Pfam" id="PF19054">
    <property type="entry name" value="DUF5753"/>
    <property type="match status" value="1"/>
</dbReference>
<feature type="domain" description="HTH cro/C1-type" evidence="1">
    <location>
        <begin position="19"/>
        <end position="73"/>
    </location>
</feature>
<name>A0ABP7A285_9ACTN</name>
<organism evidence="2 3">
    <name type="scientific">Kineosporia mesophila</name>
    <dbReference type="NCBI Taxonomy" id="566012"/>
    <lineage>
        <taxon>Bacteria</taxon>
        <taxon>Bacillati</taxon>
        <taxon>Actinomycetota</taxon>
        <taxon>Actinomycetes</taxon>
        <taxon>Kineosporiales</taxon>
        <taxon>Kineosporiaceae</taxon>
        <taxon>Kineosporia</taxon>
    </lineage>
</organism>
<dbReference type="CDD" id="cd00093">
    <property type="entry name" value="HTH_XRE"/>
    <property type="match status" value="1"/>
</dbReference>
<dbReference type="EMBL" id="BAAAZO010000009">
    <property type="protein sequence ID" value="GAA3623496.1"/>
    <property type="molecule type" value="Genomic_DNA"/>
</dbReference>
<reference evidence="3" key="1">
    <citation type="journal article" date="2019" name="Int. J. Syst. Evol. Microbiol.">
        <title>The Global Catalogue of Microorganisms (GCM) 10K type strain sequencing project: providing services to taxonomists for standard genome sequencing and annotation.</title>
        <authorList>
            <consortium name="The Broad Institute Genomics Platform"/>
            <consortium name="The Broad Institute Genome Sequencing Center for Infectious Disease"/>
            <person name="Wu L."/>
            <person name="Ma J."/>
        </authorList>
    </citation>
    <scope>NUCLEOTIDE SEQUENCE [LARGE SCALE GENOMIC DNA]</scope>
    <source>
        <strain evidence="3">JCM 16902</strain>
    </source>
</reference>
<dbReference type="InterPro" id="IPR010982">
    <property type="entry name" value="Lambda_DNA-bd_dom_sf"/>
</dbReference>
<evidence type="ECO:0000313" key="2">
    <source>
        <dbReference type="EMBL" id="GAA3623496.1"/>
    </source>
</evidence>
<sequence>MQTEITGSTVPRRQLGRYMRDLRGQARMTVRAVAKELEWSEGKIWRIETGKSSLRSHDAELMCRVYGANVEMTGVLTALAKETKSRGWWHSYGDVIPEYFDVYIGLEESASEFRWYEENLVPGLLQTRPYAQAIIESDNPEVGPTEIARRVGVRTGRGALLTRATAPPRFQAVIGEAVLRSPVGGAETMHGQVEHLLKLAQLEHVQVRVMPFDAGLHTGLHSGSFITLGFPKTLDGHDSEPTTVYIESLTGALYLDRPAELSRYNAVWEGLWGSCLDDLASAELMRQAARRFRDE</sequence>
<evidence type="ECO:0000259" key="1">
    <source>
        <dbReference type="PROSITE" id="PS50943"/>
    </source>
</evidence>
<dbReference type="InterPro" id="IPR043917">
    <property type="entry name" value="DUF5753"/>
</dbReference>
<dbReference type="InterPro" id="IPR001387">
    <property type="entry name" value="Cro/C1-type_HTH"/>
</dbReference>
<evidence type="ECO:0000313" key="3">
    <source>
        <dbReference type="Proteomes" id="UP001501074"/>
    </source>
</evidence>
<dbReference type="Gene3D" id="1.10.260.40">
    <property type="entry name" value="lambda repressor-like DNA-binding domains"/>
    <property type="match status" value="1"/>
</dbReference>
<dbReference type="PROSITE" id="PS50943">
    <property type="entry name" value="HTH_CROC1"/>
    <property type="match status" value="1"/>
</dbReference>
<dbReference type="Proteomes" id="UP001501074">
    <property type="component" value="Unassembled WGS sequence"/>
</dbReference>
<dbReference type="Pfam" id="PF13560">
    <property type="entry name" value="HTH_31"/>
    <property type="match status" value="1"/>
</dbReference>
<comment type="caution">
    <text evidence="2">The sequence shown here is derived from an EMBL/GenBank/DDBJ whole genome shotgun (WGS) entry which is preliminary data.</text>
</comment>
<dbReference type="RefSeq" id="WP_331282896.1">
    <property type="nucleotide sequence ID" value="NZ_BAAAZO010000009.1"/>
</dbReference>
<proteinExistence type="predicted"/>
<gene>
    <name evidence="2" type="ORF">GCM10022223_45590</name>
</gene>
<protein>
    <submittedName>
        <fullName evidence="2">Helix-turn-helix transcriptional regulator</fullName>
    </submittedName>
</protein>